<dbReference type="EMBL" id="BOMF01000087">
    <property type="protein sequence ID" value="GID47130.1"/>
    <property type="molecule type" value="Genomic_DNA"/>
</dbReference>
<name>A0ABQ3WLP0_9ACTN</name>
<proteinExistence type="predicted"/>
<accession>A0ABQ3WLP0</accession>
<organism evidence="1">
    <name type="scientific">Actinoplanes campanulatus</name>
    <dbReference type="NCBI Taxonomy" id="113559"/>
    <lineage>
        <taxon>Bacteria</taxon>
        <taxon>Bacillati</taxon>
        <taxon>Actinomycetota</taxon>
        <taxon>Actinomycetes</taxon>
        <taxon>Micromonosporales</taxon>
        <taxon>Micromonosporaceae</taxon>
        <taxon>Actinoplanes</taxon>
    </lineage>
</organism>
<reference evidence="1" key="1">
    <citation type="submission" date="2021-01" db="EMBL/GenBank/DDBJ databases">
        <title>Whole genome shotgun sequence of Actinoplanes capillaceus NBRC 16408.</title>
        <authorList>
            <person name="Komaki H."/>
            <person name="Tamura T."/>
        </authorList>
    </citation>
    <scope>NUCLEOTIDE SEQUENCE [LARGE SCALE GENOMIC DNA]</scope>
    <source>
        <strain evidence="1">NBRC 16408</strain>
    </source>
</reference>
<comment type="caution">
    <text evidence="1">The sequence shown here is derived from an EMBL/GenBank/DDBJ whole genome shotgun (WGS) entry which is preliminary data.</text>
</comment>
<evidence type="ECO:0000313" key="1">
    <source>
        <dbReference type="EMBL" id="GID47130.1"/>
    </source>
</evidence>
<gene>
    <name evidence="1" type="ORF">Aca07nite_44050</name>
</gene>
<sequence>MQVDSDEVALFGDLIGTHHGALLHVAHGPLIAVTNPVTGITCVHQPSPVTSAARALRLLTHLHNKKLAALIPAGGSKVSRMPG</sequence>
<protein>
    <submittedName>
        <fullName evidence="1">Uncharacterized protein</fullName>
    </submittedName>
</protein>